<dbReference type="AlphaFoldDB" id="A0A0U9HR75"/>
<evidence type="ECO:0000313" key="2">
    <source>
        <dbReference type="Proteomes" id="UP000054976"/>
    </source>
</evidence>
<sequence length="120" mass="14372">MDRVIKITETDCKEKIIKCIEQERDFVIILPAGKYIEDKYFKTYPAIEAEKLPLYHTYGVNQWWILYETYKKSILKRENTTAEILDLILSCKKVNQIRIERDEGNIKIFVKLEVIEKKNQ</sequence>
<dbReference type="RefSeq" id="WP_059176979.1">
    <property type="nucleotide sequence ID" value="NZ_BCNO01000003.1"/>
</dbReference>
<name>A0A0U9HR75_9BACT</name>
<protein>
    <submittedName>
        <fullName evidence="1">Uncharacterized protein</fullName>
    </submittedName>
</protein>
<gene>
    <name evidence="1" type="ORF">TAGGR_315</name>
</gene>
<reference evidence="2" key="1">
    <citation type="submission" date="2016-01" db="EMBL/GenBank/DDBJ databases">
        <title>Draft genome sequence of Thermodesulfovibrio aggregans strain TGE-P1.</title>
        <authorList>
            <person name="Sekiguchi Y."/>
            <person name="Ohashi A."/>
            <person name="Matsuura N."/>
            <person name="Tourlousse M.D."/>
        </authorList>
    </citation>
    <scope>NUCLEOTIDE SEQUENCE [LARGE SCALE GENOMIC DNA]</scope>
    <source>
        <strain evidence="2">TGE-P1</strain>
    </source>
</reference>
<keyword evidence="2" id="KW-1185">Reference proteome</keyword>
<accession>A0A0U9HR75</accession>
<evidence type="ECO:0000313" key="1">
    <source>
        <dbReference type="EMBL" id="GAQ95543.1"/>
    </source>
</evidence>
<dbReference type="EMBL" id="BCNO01000003">
    <property type="protein sequence ID" value="GAQ95543.1"/>
    <property type="molecule type" value="Genomic_DNA"/>
</dbReference>
<organism evidence="1 2">
    <name type="scientific">Thermodesulfovibrio aggregans</name>
    <dbReference type="NCBI Taxonomy" id="86166"/>
    <lineage>
        <taxon>Bacteria</taxon>
        <taxon>Pseudomonadati</taxon>
        <taxon>Nitrospirota</taxon>
        <taxon>Thermodesulfovibrionia</taxon>
        <taxon>Thermodesulfovibrionales</taxon>
        <taxon>Thermodesulfovibrionaceae</taxon>
        <taxon>Thermodesulfovibrio</taxon>
    </lineage>
</organism>
<comment type="caution">
    <text evidence="1">The sequence shown here is derived from an EMBL/GenBank/DDBJ whole genome shotgun (WGS) entry which is preliminary data.</text>
</comment>
<dbReference type="Proteomes" id="UP000054976">
    <property type="component" value="Unassembled WGS sequence"/>
</dbReference>
<proteinExistence type="predicted"/>
<dbReference type="STRING" id="86166.TAGGR_315"/>